<name>A0A411ZQH9_9FIRM</name>
<reference evidence="1 2" key="1">
    <citation type="submission" date="2018-08" db="EMBL/GenBank/DDBJ databases">
        <title>A genome reference for cultivated species of the human gut microbiota.</title>
        <authorList>
            <person name="Zou Y."/>
            <person name="Xue W."/>
            <person name="Luo G."/>
        </authorList>
    </citation>
    <scope>NUCLEOTIDE SEQUENCE [LARGE SCALE GENOMIC DNA]</scope>
    <source>
        <strain evidence="1 2">AF29-2BH</strain>
    </source>
</reference>
<comment type="caution">
    <text evidence="1">The sequence shown here is derived from an EMBL/GenBank/DDBJ whole genome shotgun (WGS) entry which is preliminary data.</text>
</comment>
<organism evidence="1 2">
    <name type="scientific">Blautia obeum</name>
    <dbReference type="NCBI Taxonomy" id="40520"/>
    <lineage>
        <taxon>Bacteria</taxon>
        <taxon>Bacillati</taxon>
        <taxon>Bacillota</taxon>
        <taxon>Clostridia</taxon>
        <taxon>Lachnospirales</taxon>
        <taxon>Lachnospiraceae</taxon>
        <taxon>Blautia</taxon>
    </lineage>
</organism>
<protein>
    <submittedName>
        <fullName evidence="1">Uncharacterized protein</fullName>
    </submittedName>
</protein>
<evidence type="ECO:0000313" key="2">
    <source>
        <dbReference type="Proteomes" id="UP000283585"/>
    </source>
</evidence>
<dbReference type="Proteomes" id="UP000283585">
    <property type="component" value="Unassembled WGS sequence"/>
</dbReference>
<dbReference type="AlphaFoldDB" id="A0A411ZQH9"/>
<sequence length="102" mass="11678">MMRHGRRYFVISPGSIPLNIKVSRDVVFTLQKKLFILTVVRGYIRCEMTPTSVGGEQQNYIRVGFNLPSDIASGRIAEMHRRICHALHDVHLAARMPRAFLN</sequence>
<gene>
    <name evidence="1" type="ORF">DWZ12_08730</name>
</gene>
<proteinExistence type="predicted"/>
<dbReference type="EMBL" id="QRSS01000008">
    <property type="protein sequence ID" value="RGQ05009.1"/>
    <property type="molecule type" value="Genomic_DNA"/>
</dbReference>
<accession>A0A411ZQH9</accession>
<evidence type="ECO:0000313" key="1">
    <source>
        <dbReference type="EMBL" id="RGQ05009.1"/>
    </source>
</evidence>